<sequence length="53" mass="6158">MGKRGAVERKLEEIRVCLQWGPWEKNFWLLSARGGCRNPSVYKKSEDLPHLMG</sequence>
<evidence type="ECO:0000313" key="1">
    <source>
        <dbReference type="EMBL" id="OMO67888.1"/>
    </source>
</evidence>
<dbReference type="EMBL" id="AWUE01020518">
    <property type="protein sequence ID" value="OMO67888.1"/>
    <property type="molecule type" value="Genomic_DNA"/>
</dbReference>
<keyword evidence="2" id="KW-1185">Reference proteome</keyword>
<evidence type="ECO:0000313" key="2">
    <source>
        <dbReference type="Proteomes" id="UP000187203"/>
    </source>
</evidence>
<name>A0A1R3HC14_9ROSI</name>
<reference evidence="2" key="1">
    <citation type="submission" date="2013-09" db="EMBL/GenBank/DDBJ databases">
        <title>Corchorus olitorius genome sequencing.</title>
        <authorList>
            <person name="Alam M."/>
            <person name="Haque M.S."/>
            <person name="Islam M.S."/>
            <person name="Emdad E.M."/>
            <person name="Islam M.M."/>
            <person name="Ahmed B."/>
            <person name="Halim A."/>
            <person name="Hossen Q.M.M."/>
            <person name="Hossain M.Z."/>
            <person name="Ahmed R."/>
            <person name="Khan M.M."/>
            <person name="Islam R."/>
            <person name="Rashid M.M."/>
            <person name="Khan S.A."/>
            <person name="Rahman M.S."/>
            <person name="Alam M."/>
            <person name="Yahiya A.S."/>
            <person name="Khan M.S."/>
            <person name="Azam M.S."/>
            <person name="Haque T."/>
            <person name="Lashkar M.Z.H."/>
            <person name="Akhand A.I."/>
            <person name="Morshed G."/>
            <person name="Roy S."/>
            <person name="Uddin K.S."/>
            <person name="Rabeya T."/>
            <person name="Hossain A.S."/>
            <person name="Chowdhury A."/>
            <person name="Snigdha A.R."/>
            <person name="Mortoza M.S."/>
            <person name="Matin S.A."/>
            <person name="Hoque S.M.E."/>
            <person name="Islam M.K."/>
            <person name="Roy D.K."/>
            <person name="Haider R."/>
            <person name="Moosa M.M."/>
            <person name="Elias S.M."/>
            <person name="Hasan A.M."/>
            <person name="Jahan S."/>
            <person name="Shafiuddin M."/>
            <person name="Mahmood N."/>
            <person name="Shommy N.S."/>
        </authorList>
    </citation>
    <scope>NUCLEOTIDE SEQUENCE [LARGE SCALE GENOMIC DNA]</scope>
    <source>
        <strain evidence="2">cv. O-4</strain>
    </source>
</reference>
<protein>
    <submittedName>
        <fullName evidence="1">Uncharacterized protein</fullName>
    </submittedName>
</protein>
<dbReference type="AlphaFoldDB" id="A0A1R3HC14"/>
<proteinExistence type="predicted"/>
<organism evidence="1 2">
    <name type="scientific">Corchorus olitorius</name>
    <dbReference type="NCBI Taxonomy" id="93759"/>
    <lineage>
        <taxon>Eukaryota</taxon>
        <taxon>Viridiplantae</taxon>
        <taxon>Streptophyta</taxon>
        <taxon>Embryophyta</taxon>
        <taxon>Tracheophyta</taxon>
        <taxon>Spermatophyta</taxon>
        <taxon>Magnoliopsida</taxon>
        <taxon>eudicotyledons</taxon>
        <taxon>Gunneridae</taxon>
        <taxon>Pentapetalae</taxon>
        <taxon>rosids</taxon>
        <taxon>malvids</taxon>
        <taxon>Malvales</taxon>
        <taxon>Malvaceae</taxon>
        <taxon>Grewioideae</taxon>
        <taxon>Apeibeae</taxon>
        <taxon>Corchorus</taxon>
    </lineage>
</organism>
<comment type="caution">
    <text evidence="1">The sequence shown here is derived from an EMBL/GenBank/DDBJ whole genome shotgun (WGS) entry which is preliminary data.</text>
</comment>
<accession>A0A1R3HC14</accession>
<gene>
    <name evidence="1" type="ORF">COLO4_29976</name>
</gene>
<dbReference type="Proteomes" id="UP000187203">
    <property type="component" value="Unassembled WGS sequence"/>
</dbReference>